<dbReference type="AlphaFoldDB" id="A0A382RQY8"/>
<accession>A0A382RQY8</accession>
<feature type="non-terminal residue" evidence="2">
    <location>
        <position position="30"/>
    </location>
</feature>
<reference evidence="2" key="1">
    <citation type="submission" date="2018-05" db="EMBL/GenBank/DDBJ databases">
        <authorList>
            <person name="Lanie J.A."/>
            <person name="Ng W.-L."/>
            <person name="Kazmierczak K.M."/>
            <person name="Andrzejewski T.M."/>
            <person name="Davidsen T.M."/>
            <person name="Wayne K.J."/>
            <person name="Tettelin H."/>
            <person name="Glass J.I."/>
            <person name="Rusch D."/>
            <person name="Podicherti R."/>
            <person name="Tsui H.-C.T."/>
            <person name="Winkler M.E."/>
        </authorList>
    </citation>
    <scope>NUCLEOTIDE SEQUENCE</scope>
</reference>
<evidence type="ECO:0000259" key="1">
    <source>
        <dbReference type="PROSITE" id="PS50112"/>
    </source>
</evidence>
<protein>
    <recommendedName>
        <fullName evidence="1">PAS domain-containing protein</fullName>
    </recommendedName>
</protein>
<name>A0A382RQY8_9ZZZZ</name>
<sequence length="30" mass="3213">MSEQVKSIITCDLDGKVETFSDGAASLFGY</sequence>
<proteinExistence type="predicted"/>
<gene>
    <name evidence="2" type="ORF">METZ01_LOCUS352958</name>
</gene>
<dbReference type="PROSITE" id="PS50112">
    <property type="entry name" value="PAS"/>
    <property type="match status" value="1"/>
</dbReference>
<organism evidence="2">
    <name type="scientific">marine metagenome</name>
    <dbReference type="NCBI Taxonomy" id="408172"/>
    <lineage>
        <taxon>unclassified sequences</taxon>
        <taxon>metagenomes</taxon>
        <taxon>ecological metagenomes</taxon>
    </lineage>
</organism>
<dbReference type="EMBL" id="UINC01123563">
    <property type="protein sequence ID" value="SVD00104.1"/>
    <property type="molecule type" value="Genomic_DNA"/>
</dbReference>
<evidence type="ECO:0000313" key="2">
    <source>
        <dbReference type="EMBL" id="SVD00104.1"/>
    </source>
</evidence>
<feature type="domain" description="PAS" evidence="1">
    <location>
        <begin position="1"/>
        <end position="30"/>
    </location>
</feature>
<dbReference type="InterPro" id="IPR000014">
    <property type="entry name" value="PAS"/>
</dbReference>